<dbReference type="InterPro" id="IPR044730">
    <property type="entry name" value="RNase_H-like_dom_plant"/>
</dbReference>
<evidence type="ECO:0000313" key="2">
    <source>
        <dbReference type="EMBL" id="KAL3624966.1"/>
    </source>
</evidence>
<feature type="domain" description="RNase H type-1" evidence="1">
    <location>
        <begin position="38"/>
        <end position="156"/>
    </location>
</feature>
<keyword evidence="3" id="KW-1185">Reference proteome</keyword>
<proteinExistence type="predicted"/>
<evidence type="ECO:0000259" key="1">
    <source>
        <dbReference type="Pfam" id="PF13456"/>
    </source>
</evidence>
<dbReference type="Proteomes" id="UP001632038">
    <property type="component" value="Unassembled WGS sequence"/>
</dbReference>
<dbReference type="CDD" id="cd06222">
    <property type="entry name" value="RNase_H_like"/>
    <property type="match status" value="1"/>
</dbReference>
<dbReference type="SUPFAM" id="SSF53098">
    <property type="entry name" value="Ribonuclease H-like"/>
    <property type="match status" value="1"/>
</dbReference>
<sequence>MDKQAMAVWKSKLQTLIERKAKNISWKPPEEGWIKINSDSTYKLGVACAGVVVKYKNGSIIYASTAQHHCLDPLSAECLAILHACHIASKLKNVKTILESDCLEAITLISGGSANTFWTTGPVVDVIKKMWTAWPSWIFMFNPRSCNRSAHALAHWGANCNFYGVVALDSIPATVFCDKWYPLLNFSYY</sequence>
<dbReference type="Gene3D" id="3.30.420.10">
    <property type="entry name" value="Ribonuclease H-like superfamily/Ribonuclease H"/>
    <property type="match status" value="1"/>
</dbReference>
<dbReference type="InterPro" id="IPR052929">
    <property type="entry name" value="RNase_H-like_EbsB-rel"/>
</dbReference>
<evidence type="ECO:0000313" key="3">
    <source>
        <dbReference type="Proteomes" id="UP001632038"/>
    </source>
</evidence>
<organism evidence="2 3">
    <name type="scientific">Castilleja foliolosa</name>
    <dbReference type="NCBI Taxonomy" id="1961234"/>
    <lineage>
        <taxon>Eukaryota</taxon>
        <taxon>Viridiplantae</taxon>
        <taxon>Streptophyta</taxon>
        <taxon>Embryophyta</taxon>
        <taxon>Tracheophyta</taxon>
        <taxon>Spermatophyta</taxon>
        <taxon>Magnoliopsida</taxon>
        <taxon>eudicotyledons</taxon>
        <taxon>Gunneridae</taxon>
        <taxon>Pentapetalae</taxon>
        <taxon>asterids</taxon>
        <taxon>lamiids</taxon>
        <taxon>Lamiales</taxon>
        <taxon>Orobanchaceae</taxon>
        <taxon>Pedicularideae</taxon>
        <taxon>Castillejinae</taxon>
        <taxon>Castilleja</taxon>
    </lineage>
</organism>
<dbReference type="EMBL" id="JAVIJP010000053">
    <property type="protein sequence ID" value="KAL3624966.1"/>
    <property type="molecule type" value="Genomic_DNA"/>
</dbReference>
<comment type="caution">
    <text evidence="2">The sequence shown here is derived from an EMBL/GenBank/DDBJ whole genome shotgun (WGS) entry which is preliminary data.</text>
</comment>
<dbReference type="InterPro" id="IPR002156">
    <property type="entry name" value="RNaseH_domain"/>
</dbReference>
<name>A0ABD3C594_9LAMI</name>
<dbReference type="PANTHER" id="PTHR47074">
    <property type="entry name" value="BNAC02G40300D PROTEIN"/>
    <property type="match status" value="1"/>
</dbReference>
<gene>
    <name evidence="2" type="ORF">CASFOL_031634</name>
</gene>
<dbReference type="InterPro" id="IPR012337">
    <property type="entry name" value="RNaseH-like_sf"/>
</dbReference>
<protein>
    <recommendedName>
        <fullName evidence="1">RNase H type-1 domain-containing protein</fullName>
    </recommendedName>
</protein>
<dbReference type="AlphaFoldDB" id="A0ABD3C594"/>
<dbReference type="Pfam" id="PF13456">
    <property type="entry name" value="RVT_3"/>
    <property type="match status" value="1"/>
</dbReference>
<accession>A0ABD3C594</accession>
<dbReference type="InterPro" id="IPR036397">
    <property type="entry name" value="RNaseH_sf"/>
</dbReference>
<dbReference type="PANTHER" id="PTHR47074:SF11">
    <property type="entry name" value="REVERSE TRANSCRIPTASE-LIKE PROTEIN"/>
    <property type="match status" value="1"/>
</dbReference>
<reference evidence="3" key="1">
    <citation type="journal article" date="2024" name="IScience">
        <title>Strigolactones Initiate the Formation of Haustorium-like Structures in Castilleja.</title>
        <authorList>
            <person name="Buerger M."/>
            <person name="Peterson D."/>
            <person name="Chory J."/>
        </authorList>
    </citation>
    <scope>NUCLEOTIDE SEQUENCE [LARGE SCALE GENOMIC DNA]</scope>
</reference>